<dbReference type="CDD" id="cd09272">
    <property type="entry name" value="RNase_HI_RT_Ty1"/>
    <property type="match status" value="1"/>
</dbReference>
<gene>
    <name evidence="1" type="ORF">LIER_15083</name>
</gene>
<keyword evidence="2" id="KW-1185">Reference proteome</keyword>
<proteinExistence type="predicted"/>
<name>A0AAV3Q303_LITER</name>
<evidence type="ECO:0000313" key="1">
    <source>
        <dbReference type="EMBL" id="GAA0157928.1"/>
    </source>
</evidence>
<dbReference type="EMBL" id="BAABME010003215">
    <property type="protein sequence ID" value="GAA0157928.1"/>
    <property type="molecule type" value="Genomic_DNA"/>
</dbReference>
<dbReference type="PANTHER" id="PTHR11439:SF515">
    <property type="entry name" value="GAG-POL POLYPROTEIN"/>
    <property type="match status" value="1"/>
</dbReference>
<evidence type="ECO:0008006" key="3">
    <source>
        <dbReference type="Google" id="ProtNLM"/>
    </source>
</evidence>
<protein>
    <recommendedName>
        <fullName evidence="3">Mitochondrial protein</fullName>
    </recommendedName>
</protein>
<organism evidence="1 2">
    <name type="scientific">Lithospermum erythrorhizon</name>
    <name type="common">Purple gromwell</name>
    <name type="synonym">Lithospermum officinale var. erythrorhizon</name>
    <dbReference type="NCBI Taxonomy" id="34254"/>
    <lineage>
        <taxon>Eukaryota</taxon>
        <taxon>Viridiplantae</taxon>
        <taxon>Streptophyta</taxon>
        <taxon>Embryophyta</taxon>
        <taxon>Tracheophyta</taxon>
        <taxon>Spermatophyta</taxon>
        <taxon>Magnoliopsida</taxon>
        <taxon>eudicotyledons</taxon>
        <taxon>Gunneridae</taxon>
        <taxon>Pentapetalae</taxon>
        <taxon>asterids</taxon>
        <taxon>lamiids</taxon>
        <taxon>Boraginales</taxon>
        <taxon>Boraginaceae</taxon>
        <taxon>Boraginoideae</taxon>
        <taxon>Lithospermeae</taxon>
        <taxon>Lithospermum</taxon>
    </lineage>
</organism>
<evidence type="ECO:0000313" key="2">
    <source>
        <dbReference type="Proteomes" id="UP001454036"/>
    </source>
</evidence>
<accession>A0AAV3Q303</accession>
<dbReference type="Proteomes" id="UP001454036">
    <property type="component" value="Unassembled WGS sequence"/>
</dbReference>
<comment type="caution">
    <text evidence="1">The sequence shown here is derived from an EMBL/GenBank/DDBJ whole genome shotgun (WGS) entry which is preliminary data.</text>
</comment>
<sequence length="167" mass="19037">MEDCKPVSTPVEVGMKMKIDSTKETVNPTVFKSLTTFTHLDIMYAVGLVSRYMEKSKQDHLIAAKRILRYIKGTLELGLFYMHSHDFKLVGYSDSNYGGNFDDEKSTFGYAFNIGSATFSWSLKKQQIIALSTCEAEYMTTATCTCQTIWLEMFQTLKEKLGMQNRV</sequence>
<reference evidence="1 2" key="1">
    <citation type="submission" date="2024-01" db="EMBL/GenBank/DDBJ databases">
        <title>The complete chloroplast genome sequence of Lithospermum erythrorhizon: insights into the phylogenetic relationship among Boraginaceae species and the maternal lineages of purple gromwells.</title>
        <authorList>
            <person name="Okada T."/>
            <person name="Watanabe K."/>
        </authorList>
    </citation>
    <scope>NUCLEOTIDE SEQUENCE [LARGE SCALE GENOMIC DNA]</scope>
</reference>
<dbReference type="AlphaFoldDB" id="A0AAV3Q303"/>
<dbReference type="PANTHER" id="PTHR11439">
    <property type="entry name" value="GAG-POL-RELATED RETROTRANSPOSON"/>
    <property type="match status" value="1"/>
</dbReference>